<evidence type="ECO:0000256" key="6">
    <source>
        <dbReference type="ARBA" id="ARBA00023136"/>
    </source>
</evidence>
<dbReference type="RefSeq" id="WP_067020452.1">
    <property type="nucleotide sequence ID" value="NZ_FLOB01000018.1"/>
</dbReference>
<dbReference type="STRING" id="1792290.MSP8886_04120"/>
<keyword evidence="9" id="KW-1185">Reference proteome</keyword>
<keyword evidence="4 7" id="KW-0812">Transmembrane</keyword>
<feature type="transmembrane region" description="Helical" evidence="7">
    <location>
        <begin position="139"/>
        <end position="163"/>
    </location>
</feature>
<protein>
    <recommendedName>
        <fullName evidence="7">UPF0056 membrane protein</fullName>
    </recommendedName>
</protein>
<dbReference type="PANTHER" id="PTHR33508">
    <property type="entry name" value="UPF0056 MEMBRANE PROTEIN YHCE"/>
    <property type="match status" value="1"/>
</dbReference>
<evidence type="ECO:0000256" key="5">
    <source>
        <dbReference type="ARBA" id="ARBA00022989"/>
    </source>
</evidence>
<gene>
    <name evidence="8" type="ORF">MSP8886_04120</name>
</gene>
<accession>A0A1A8TUW4</accession>
<dbReference type="Proteomes" id="UP000092544">
    <property type="component" value="Unassembled WGS sequence"/>
</dbReference>
<dbReference type="EMBL" id="FLOB01000018">
    <property type="protein sequence ID" value="SBS37457.1"/>
    <property type="molecule type" value="Genomic_DNA"/>
</dbReference>
<feature type="transmembrane region" description="Helical" evidence="7">
    <location>
        <begin position="175"/>
        <end position="196"/>
    </location>
</feature>
<keyword evidence="5 7" id="KW-1133">Transmembrane helix</keyword>
<dbReference type="NCBIfam" id="TIGR00427">
    <property type="entry name" value="NAAT family transporter"/>
    <property type="match status" value="1"/>
</dbReference>
<dbReference type="AlphaFoldDB" id="A0A1A8TUW4"/>
<keyword evidence="3" id="KW-1003">Cell membrane</keyword>
<dbReference type="OrthoDB" id="21094at2"/>
<organism evidence="8 9">
    <name type="scientific">Marinomonas spartinae</name>
    <dbReference type="NCBI Taxonomy" id="1792290"/>
    <lineage>
        <taxon>Bacteria</taxon>
        <taxon>Pseudomonadati</taxon>
        <taxon>Pseudomonadota</taxon>
        <taxon>Gammaproteobacteria</taxon>
        <taxon>Oceanospirillales</taxon>
        <taxon>Oceanospirillaceae</taxon>
        <taxon>Marinomonas</taxon>
    </lineage>
</organism>
<evidence type="ECO:0000313" key="8">
    <source>
        <dbReference type="EMBL" id="SBS37457.1"/>
    </source>
</evidence>
<proteinExistence type="inferred from homology"/>
<feature type="transmembrane region" description="Helical" evidence="7">
    <location>
        <begin position="104"/>
        <end position="127"/>
    </location>
</feature>
<comment type="subcellular location">
    <subcellularLocation>
        <location evidence="1 7">Cell membrane</location>
        <topology evidence="1 7">Multi-pass membrane protein</topology>
    </subcellularLocation>
</comment>
<feature type="transmembrane region" description="Helical" evidence="7">
    <location>
        <begin position="42"/>
        <end position="62"/>
    </location>
</feature>
<sequence length="203" mass="22247">MSTEFSILSTFLLFLFVIDPFGNIPILLSVMKGVPQSRQYRIIVRDGVIGLVILVGFLYFGAQFMQLLHLETESISIAGGVVLFVIALKMIFPSSTPKEKSALMEPFIVPISIPMLAGPSTLATLLVMVKSYPNDHSDLLISVFCAWGVSVAILFCAPLLNRLLKEKGLAALERLMGMLLLMMSVQMVVNGVRSLFTHTLAVL</sequence>
<dbReference type="InterPro" id="IPR002771">
    <property type="entry name" value="Multi_antbiot-R_MarC"/>
</dbReference>
<feature type="transmembrane region" description="Helical" evidence="7">
    <location>
        <begin position="74"/>
        <end position="92"/>
    </location>
</feature>
<evidence type="ECO:0000256" key="3">
    <source>
        <dbReference type="ARBA" id="ARBA00022475"/>
    </source>
</evidence>
<dbReference type="Pfam" id="PF01914">
    <property type="entry name" value="MarC"/>
    <property type="match status" value="1"/>
</dbReference>
<evidence type="ECO:0000256" key="4">
    <source>
        <dbReference type="ARBA" id="ARBA00022692"/>
    </source>
</evidence>
<evidence type="ECO:0000256" key="1">
    <source>
        <dbReference type="ARBA" id="ARBA00004651"/>
    </source>
</evidence>
<dbReference type="GO" id="GO:0005886">
    <property type="term" value="C:plasma membrane"/>
    <property type="evidence" value="ECO:0007669"/>
    <property type="project" value="UniProtKB-SubCell"/>
</dbReference>
<reference evidence="8 9" key="1">
    <citation type="submission" date="2016-06" db="EMBL/GenBank/DDBJ databases">
        <authorList>
            <person name="Kjaerup R.B."/>
            <person name="Dalgaard T.S."/>
            <person name="Juul-Madsen H.R."/>
        </authorList>
    </citation>
    <scope>NUCLEOTIDE SEQUENCE [LARGE SCALE GENOMIC DNA]</scope>
    <source>
        <strain evidence="8 9">CECT 8886</strain>
    </source>
</reference>
<keyword evidence="6 7" id="KW-0472">Membrane</keyword>
<dbReference type="PANTHER" id="PTHR33508:SF10">
    <property type="entry name" value="UPF0056 INNER MEMBRANE PROTEIN YHGN"/>
    <property type="match status" value="1"/>
</dbReference>
<evidence type="ECO:0000256" key="2">
    <source>
        <dbReference type="ARBA" id="ARBA00009784"/>
    </source>
</evidence>
<name>A0A1A8TUW4_9GAMM</name>
<feature type="transmembrane region" description="Helical" evidence="7">
    <location>
        <begin position="6"/>
        <end position="30"/>
    </location>
</feature>
<evidence type="ECO:0000313" key="9">
    <source>
        <dbReference type="Proteomes" id="UP000092544"/>
    </source>
</evidence>
<evidence type="ECO:0000256" key="7">
    <source>
        <dbReference type="RuleBase" id="RU362048"/>
    </source>
</evidence>
<comment type="similarity">
    <text evidence="2 7">Belongs to the UPF0056 (MarC) family.</text>
</comment>